<dbReference type="EMBL" id="RFDI01000283">
    <property type="protein sequence ID" value="RSR60676.1"/>
    <property type="molecule type" value="Genomic_DNA"/>
</dbReference>
<evidence type="ECO:0000313" key="2">
    <source>
        <dbReference type="EMBL" id="MQR49273.1"/>
    </source>
</evidence>
<evidence type="ECO:0000313" key="4">
    <source>
        <dbReference type="EMBL" id="RSR60676.1"/>
    </source>
</evidence>
<evidence type="ECO:0000313" key="3">
    <source>
        <dbReference type="EMBL" id="MVM93744.1"/>
    </source>
</evidence>
<dbReference type="Proteomes" id="UP000280073">
    <property type="component" value="Unassembled WGS sequence"/>
</dbReference>
<dbReference type="Proteomes" id="UP000439424">
    <property type="component" value="Unassembled WGS sequence"/>
</dbReference>
<dbReference type="OMA" id="YDDCDEG"/>
<dbReference type="EMBL" id="CP008706">
    <property type="protein sequence ID" value="AKA32900.1"/>
    <property type="molecule type" value="Genomic_DNA"/>
</dbReference>
<accession>A0A0D5YKP0</accession>
<dbReference type="AlphaFoldDB" id="A0A0D5YKP0"/>
<evidence type="ECO:0000313" key="6">
    <source>
        <dbReference type="Proteomes" id="UP000280073"/>
    </source>
</evidence>
<name>A0A0D5YKP0_ACIBA</name>
<reference evidence="1 5" key="1">
    <citation type="journal article" date="2015" name="J. Bacteriol.">
        <title>Resources for Genetic and Genomic Analysis of Emerging Pathogen Acinetobacter baumannii.</title>
        <authorList>
            <person name="Gallagher L.A."/>
            <person name="Ramage E."/>
            <person name="Weiss E.J."/>
            <person name="Radey M."/>
            <person name="Hayden H.S."/>
            <person name="Held K.G."/>
            <person name="Huse H.K."/>
            <person name="Zurawski D.V."/>
            <person name="Brittnacher M.J."/>
            <person name="Manoil C."/>
        </authorList>
    </citation>
    <scope>NUCLEOTIDE SEQUENCE [LARGE SCALE GENOMIC DNA]</scope>
    <source>
        <strain evidence="1 5">AB5075-UW</strain>
    </source>
</reference>
<reference evidence="2 8" key="4">
    <citation type="submission" date="2019-10" db="EMBL/GenBank/DDBJ databases">
        <title>Genetic environment of the oxa23 gene and comparative analysis of carbapenem resistant Acinetobacter baumannii isolates belonging to global clone 1, lineage 2 recovered in a burns hospital outbreak in 2012-2013.</title>
        <authorList>
            <person name="Douraghi M."/>
            <person name="Aris P."/>
            <person name="Kenyon J."/>
            <person name="Hamidian M."/>
        </authorList>
    </citation>
    <scope>NUCLEOTIDE SEQUENCE [LARGE SCALE GENOMIC DNA]</scope>
    <source>
        <strain evidence="2 8">ABS103</strain>
    </source>
</reference>
<gene>
    <name evidence="1" type="ORF">ABUW_3193</name>
    <name evidence="4" type="ORF">EA686_06935</name>
    <name evidence="2" type="ORF">F2P40_08055</name>
    <name evidence="3" type="ORF">GNY86_19615</name>
</gene>
<reference evidence="3 7" key="5">
    <citation type="submission" date="2019-11" db="EMBL/GenBank/DDBJ databases">
        <title>Multidrug-resistant Acinetobacter baumannii moving toward extensively drug-resistant over fifteen years in South of Brazil.</title>
        <authorList>
            <person name="Fedrigo N.H."/>
            <person name="Cerdeira L."/>
            <person name="Fuga B."/>
            <person name="Marini P.V.B."/>
            <person name="Shinohara D.R."/>
            <person name="Carrara-Marroni F.E."/>
            <person name="Lincopan N."/>
            <person name="Tognim M.C.B."/>
        </authorList>
    </citation>
    <scope>NUCLEOTIDE SEQUENCE [LARGE SCALE GENOMIC DNA]</scope>
    <source>
        <strain evidence="3 7">Ac576</strain>
    </source>
</reference>
<dbReference type="RefSeq" id="WP_000876111.1">
    <property type="nucleotide sequence ID" value="NZ_AP031576.1"/>
</dbReference>
<proteinExistence type="predicted"/>
<evidence type="ECO:0000313" key="8">
    <source>
        <dbReference type="Proteomes" id="UP000461234"/>
    </source>
</evidence>
<evidence type="ECO:0000313" key="7">
    <source>
        <dbReference type="Proteomes" id="UP000439424"/>
    </source>
</evidence>
<reference evidence="4 6" key="3">
    <citation type="submission" date="2018-10" db="EMBL/GenBank/DDBJ databases">
        <title>GWAS and RNA-Seq identify cryptic mechanisms of antimicrobial resistance in Acinetobacter baumannii.</title>
        <authorList>
            <person name="Sahl J.W."/>
        </authorList>
    </citation>
    <scope>NUCLEOTIDE SEQUENCE [LARGE SCALE GENOMIC DNA]</scope>
    <source>
        <strain evidence="4 6">TG28175</strain>
    </source>
</reference>
<reference evidence="5" key="2">
    <citation type="submission" date="2015-03" db="EMBL/GenBank/DDBJ databases">
        <authorList>
            <person name="Gallagher L.A."/>
            <person name="Hayden H.S."/>
            <person name="Weiss E.J."/>
            <person name="Hager K.R."/>
            <person name="Ramage E."/>
            <person name="Radey M.R."/>
            <person name="Bydalek R."/>
            <person name="Manoil C."/>
            <person name="Miller S.I."/>
            <person name="Brittnacher M.J."/>
        </authorList>
    </citation>
    <scope>NUCLEOTIDE SEQUENCE [LARGE SCALE GENOMIC DNA]</scope>
    <source>
        <strain evidence="5">AB5075-UW</strain>
    </source>
</reference>
<evidence type="ECO:0000313" key="5">
    <source>
        <dbReference type="Proteomes" id="UP000032746"/>
    </source>
</evidence>
<dbReference type="EMBL" id="WPIP01000282">
    <property type="protein sequence ID" value="MVM93744.1"/>
    <property type="molecule type" value="Genomic_DNA"/>
</dbReference>
<dbReference type="EMBL" id="WIOC01000007">
    <property type="protein sequence ID" value="MQR49273.1"/>
    <property type="molecule type" value="Genomic_DNA"/>
</dbReference>
<organism evidence="1 5">
    <name type="scientific">Acinetobacter baumannii</name>
    <dbReference type="NCBI Taxonomy" id="470"/>
    <lineage>
        <taxon>Bacteria</taxon>
        <taxon>Pseudomonadati</taxon>
        <taxon>Pseudomonadota</taxon>
        <taxon>Gammaproteobacteria</taxon>
        <taxon>Moraxellales</taxon>
        <taxon>Moraxellaceae</taxon>
        <taxon>Acinetobacter</taxon>
        <taxon>Acinetobacter calcoaceticus/baumannii complex</taxon>
    </lineage>
</organism>
<dbReference type="OrthoDB" id="2051994at2"/>
<evidence type="ECO:0000313" key="1">
    <source>
        <dbReference type="EMBL" id="AKA32900.1"/>
    </source>
</evidence>
<sequence length="154" mass="17738">MKYLDINAPIIPSKSIGNICIGDALSDYLNMIDENIKKEILIENIDTNERKITFGKLPVEIFVKKDFDKIYKISAGIGYQGKFNGIISVGDKAKDIFGKDSSFYYNDLYESILSRNYEGIILEFSNEEPWDENIRIENLRVCFITIFNPQETPF</sequence>
<protein>
    <submittedName>
        <fullName evidence="1">Uncharacterized protein</fullName>
    </submittedName>
</protein>
<dbReference type="Proteomes" id="UP000032746">
    <property type="component" value="Chromosome"/>
</dbReference>
<dbReference type="Proteomes" id="UP000461234">
    <property type="component" value="Unassembled WGS sequence"/>
</dbReference>
<dbReference type="PATRIC" id="fig|470.1314.peg.3709"/>